<comment type="similarity">
    <text evidence="1">Belongs to the LysR transcriptional regulatory family.</text>
</comment>
<dbReference type="STRING" id="1126833.VN24_18315"/>
<dbReference type="InterPro" id="IPR036388">
    <property type="entry name" value="WH-like_DNA-bd_sf"/>
</dbReference>
<evidence type="ECO:0000313" key="7">
    <source>
        <dbReference type="Proteomes" id="UP000032633"/>
    </source>
</evidence>
<sequence>MNIVHLETFIIVCKYGNFTEAAKHLFVPQPTVTNRITLLEDSLGQELFARSKSGKRNVQLTRAGEMFFPHAQSVINTLKLAKQEISHTSSLSIGSSVPLNHPYVYNVIKDFSNLNEHINIHLTFLESSNVLQSLVDNVVDIAFTTDLIMNAYYESYPLGSEEFSLILPASHPLSAQPILEDFKCIEEESIIFYEPYKNSIANLPELGFKKKLYSNQVGIIKNLINQHHGVSFLPPLFVEKEIKNNEMVSIPLSKDLQLTKMNYYLAYNKENLLNKGIQLNQENWSTQEVG</sequence>
<reference evidence="6 7" key="1">
    <citation type="journal article" date="2015" name="J. Biotechnol.">
        <title>Complete genome sequence of Paenibacillus beijingensis 7188(T) (=DSM 24997(T)), a novel rhizobacterium from jujube garden soil.</title>
        <authorList>
            <person name="Kwak Y."/>
            <person name="Shin J.H."/>
        </authorList>
    </citation>
    <scope>NUCLEOTIDE SEQUENCE [LARGE SCALE GENOMIC DNA]</scope>
    <source>
        <strain evidence="6 7">DSM 24997</strain>
    </source>
</reference>
<dbReference type="InterPro" id="IPR000847">
    <property type="entry name" value="LysR_HTH_N"/>
</dbReference>
<dbReference type="OrthoDB" id="9785745at2"/>
<protein>
    <recommendedName>
        <fullName evidence="5">HTH lysR-type domain-containing protein</fullName>
    </recommendedName>
</protein>
<evidence type="ECO:0000256" key="2">
    <source>
        <dbReference type="ARBA" id="ARBA00023015"/>
    </source>
</evidence>
<dbReference type="RefSeq" id="WP_045671582.1">
    <property type="nucleotide sequence ID" value="NZ_CP011058.1"/>
</dbReference>
<keyword evidence="7" id="KW-1185">Reference proteome</keyword>
<reference evidence="7" key="2">
    <citation type="submission" date="2015-03" db="EMBL/GenBank/DDBJ databases">
        <title>Genome sequence of Paenibacillus beijingensis strain DSM 24997T.</title>
        <authorList>
            <person name="Kwak Y."/>
            <person name="Shin J.-H."/>
        </authorList>
    </citation>
    <scope>NUCLEOTIDE SEQUENCE [LARGE SCALE GENOMIC DNA]</scope>
    <source>
        <strain evidence="7">DSM 24997</strain>
    </source>
</reference>
<dbReference type="FunFam" id="1.10.10.10:FF:000001">
    <property type="entry name" value="LysR family transcriptional regulator"/>
    <property type="match status" value="1"/>
</dbReference>
<dbReference type="Gene3D" id="3.40.190.10">
    <property type="entry name" value="Periplasmic binding protein-like II"/>
    <property type="match status" value="2"/>
</dbReference>
<dbReference type="InterPro" id="IPR036390">
    <property type="entry name" value="WH_DNA-bd_sf"/>
</dbReference>
<dbReference type="PATRIC" id="fig|1126833.4.peg.4032"/>
<dbReference type="GO" id="GO:0000976">
    <property type="term" value="F:transcription cis-regulatory region binding"/>
    <property type="evidence" value="ECO:0007669"/>
    <property type="project" value="TreeGrafter"/>
</dbReference>
<dbReference type="Pfam" id="PF03466">
    <property type="entry name" value="LysR_substrate"/>
    <property type="match status" value="1"/>
</dbReference>
<evidence type="ECO:0000256" key="1">
    <source>
        <dbReference type="ARBA" id="ARBA00009437"/>
    </source>
</evidence>
<dbReference type="KEGG" id="pbj:VN24_18315"/>
<evidence type="ECO:0000256" key="3">
    <source>
        <dbReference type="ARBA" id="ARBA00023125"/>
    </source>
</evidence>
<dbReference type="CDD" id="cd05466">
    <property type="entry name" value="PBP2_LTTR_substrate"/>
    <property type="match status" value="1"/>
</dbReference>
<keyword evidence="4" id="KW-0804">Transcription</keyword>
<organism evidence="6 7">
    <name type="scientific">Paenibacillus beijingensis</name>
    <dbReference type="NCBI Taxonomy" id="1126833"/>
    <lineage>
        <taxon>Bacteria</taxon>
        <taxon>Bacillati</taxon>
        <taxon>Bacillota</taxon>
        <taxon>Bacilli</taxon>
        <taxon>Bacillales</taxon>
        <taxon>Paenibacillaceae</taxon>
        <taxon>Paenibacillus</taxon>
    </lineage>
</organism>
<dbReference type="Proteomes" id="UP000032633">
    <property type="component" value="Chromosome"/>
</dbReference>
<keyword evidence="2" id="KW-0805">Transcription regulation</keyword>
<gene>
    <name evidence="6" type="ORF">VN24_18315</name>
</gene>
<accession>A0A0D5NLG3</accession>
<dbReference type="Pfam" id="PF00126">
    <property type="entry name" value="HTH_1"/>
    <property type="match status" value="1"/>
</dbReference>
<dbReference type="PANTHER" id="PTHR30126:SF40">
    <property type="entry name" value="HTH-TYPE TRANSCRIPTIONAL REGULATOR GLTR"/>
    <property type="match status" value="1"/>
</dbReference>
<dbReference type="AlphaFoldDB" id="A0A0D5NLG3"/>
<proteinExistence type="inferred from homology"/>
<dbReference type="PRINTS" id="PR00039">
    <property type="entry name" value="HTHLYSR"/>
</dbReference>
<dbReference type="InterPro" id="IPR005119">
    <property type="entry name" value="LysR_subst-bd"/>
</dbReference>
<dbReference type="GO" id="GO:0003700">
    <property type="term" value="F:DNA-binding transcription factor activity"/>
    <property type="evidence" value="ECO:0007669"/>
    <property type="project" value="InterPro"/>
</dbReference>
<keyword evidence="3" id="KW-0238">DNA-binding</keyword>
<feature type="domain" description="HTH lysR-type" evidence="5">
    <location>
        <begin position="1"/>
        <end position="61"/>
    </location>
</feature>
<dbReference type="SUPFAM" id="SSF46785">
    <property type="entry name" value="Winged helix' DNA-binding domain"/>
    <property type="match status" value="1"/>
</dbReference>
<dbReference type="HOGENOM" id="CLU_039613_6_1_9"/>
<dbReference type="PANTHER" id="PTHR30126">
    <property type="entry name" value="HTH-TYPE TRANSCRIPTIONAL REGULATOR"/>
    <property type="match status" value="1"/>
</dbReference>
<evidence type="ECO:0000313" key="6">
    <source>
        <dbReference type="EMBL" id="AJY76154.1"/>
    </source>
</evidence>
<name>A0A0D5NLG3_9BACL</name>
<dbReference type="SUPFAM" id="SSF53850">
    <property type="entry name" value="Periplasmic binding protein-like II"/>
    <property type="match status" value="1"/>
</dbReference>
<dbReference type="PROSITE" id="PS50931">
    <property type="entry name" value="HTH_LYSR"/>
    <property type="match status" value="1"/>
</dbReference>
<dbReference type="Gene3D" id="1.10.10.10">
    <property type="entry name" value="Winged helix-like DNA-binding domain superfamily/Winged helix DNA-binding domain"/>
    <property type="match status" value="1"/>
</dbReference>
<evidence type="ECO:0000256" key="4">
    <source>
        <dbReference type="ARBA" id="ARBA00023163"/>
    </source>
</evidence>
<dbReference type="EMBL" id="CP011058">
    <property type="protein sequence ID" value="AJY76154.1"/>
    <property type="molecule type" value="Genomic_DNA"/>
</dbReference>
<evidence type="ECO:0000259" key="5">
    <source>
        <dbReference type="PROSITE" id="PS50931"/>
    </source>
</evidence>